<comment type="caution">
    <text evidence="1">The sequence shown here is derived from an EMBL/GenBank/DDBJ whole genome shotgun (WGS) entry which is preliminary data.</text>
</comment>
<evidence type="ECO:0000313" key="2">
    <source>
        <dbReference type="Proteomes" id="UP001596550"/>
    </source>
</evidence>
<proteinExistence type="predicted"/>
<dbReference type="Proteomes" id="UP001596550">
    <property type="component" value="Unassembled WGS sequence"/>
</dbReference>
<keyword evidence="2" id="KW-1185">Reference proteome</keyword>
<evidence type="ECO:0000313" key="1">
    <source>
        <dbReference type="EMBL" id="MFC7348866.1"/>
    </source>
</evidence>
<gene>
    <name evidence="1" type="ORF">ACFQO9_19280</name>
</gene>
<accession>A0ABW2M538</accession>
<organism evidence="1 2">
    <name type="scientific">Chryseobacterium zhengzhouense</name>
    <dbReference type="NCBI Taxonomy" id="1636086"/>
    <lineage>
        <taxon>Bacteria</taxon>
        <taxon>Pseudomonadati</taxon>
        <taxon>Bacteroidota</taxon>
        <taxon>Flavobacteriia</taxon>
        <taxon>Flavobacteriales</taxon>
        <taxon>Weeksellaceae</taxon>
        <taxon>Chryseobacterium group</taxon>
        <taxon>Chryseobacterium</taxon>
    </lineage>
</organism>
<name>A0ABW2M538_9FLAO</name>
<protein>
    <submittedName>
        <fullName evidence="1">Uncharacterized protein</fullName>
    </submittedName>
</protein>
<sequence length="208" mass="24677">MKDLKELKPKSFVTQDGNCNYNTQFWFVNGDKYQYSKYRISITWRNSPLYEDEKIVDKSSIYTTETEERYKKYIIQDFEILDGGFYLTHSTTKYIDSETSPSLYLRGYLKNQNGAFRNKSLFYFICGLSPLKITKLKNIQIKNNYCYQTEFTIVNPYNNKKVKIVVDWQNGIALDLIKTYKRINGNSFSDLKRNFYADEIIKDIVVCQ</sequence>
<reference evidence="2" key="1">
    <citation type="journal article" date="2019" name="Int. J. Syst. Evol. Microbiol.">
        <title>The Global Catalogue of Microorganisms (GCM) 10K type strain sequencing project: providing services to taxonomists for standard genome sequencing and annotation.</title>
        <authorList>
            <consortium name="The Broad Institute Genomics Platform"/>
            <consortium name="The Broad Institute Genome Sequencing Center for Infectious Disease"/>
            <person name="Wu L."/>
            <person name="Ma J."/>
        </authorList>
    </citation>
    <scope>NUCLEOTIDE SEQUENCE [LARGE SCALE GENOMIC DNA]</scope>
    <source>
        <strain evidence="2">CCUG 54781</strain>
    </source>
</reference>
<dbReference type="EMBL" id="JBHTCR010000014">
    <property type="protein sequence ID" value="MFC7348866.1"/>
    <property type="molecule type" value="Genomic_DNA"/>
</dbReference>